<reference evidence="10 11" key="1">
    <citation type="submission" date="2020-11" db="EMBL/GenBank/DDBJ databases">
        <title>Hymenobacter sp.</title>
        <authorList>
            <person name="Kim M.K."/>
        </authorList>
    </citation>
    <scope>NUCLEOTIDE SEQUENCE [LARGE SCALE GENOMIC DNA]</scope>
    <source>
        <strain evidence="10 11">BT594</strain>
    </source>
</reference>
<evidence type="ECO:0000256" key="1">
    <source>
        <dbReference type="ARBA" id="ARBA00000085"/>
    </source>
</evidence>
<accession>A0ABS0L684</accession>
<dbReference type="InterPro" id="IPR001610">
    <property type="entry name" value="PAC"/>
</dbReference>
<dbReference type="EC" id="2.7.13.3" evidence="2"/>
<evidence type="ECO:0000256" key="6">
    <source>
        <dbReference type="SAM" id="Coils"/>
    </source>
</evidence>
<dbReference type="GO" id="GO:0016301">
    <property type="term" value="F:kinase activity"/>
    <property type="evidence" value="ECO:0007669"/>
    <property type="project" value="UniProtKB-KW"/>
</dbReference>
<evidence type="ECO:0000256" key="3">
    <source>
        <dbReference type="ARBA" id="ARBA00022553"/>
    </source>
</evidence>
<keyword evidence="4" id="KW-0808">Transferase</keyword>
<evidence type="ECO:0000259" key="9">
    <source>
        <dbReference type="PROSITE" id="PS50113"/>
    </source>
</evidence>
<dbReference type="SUPFAM" id="SSF55785">
    <property type="entry name" value="PYP-like sensor domain (PAS domain)"/>
    <property type="match status" value="1"/>
</dbReference>
<feature type="coiled-coil region" evidence="6">
    <location>
        <begin position="137"/>
        <end position="178"/>
    </location>
</feature>
<organism evidence="10 11">
    <name type="scientific">Hymenobacter guriensis</name>
    <dbReference type="NCBI Taxonomy" id="2793065"/>
    <lineage>
        <taxon>Bacteria</taxon>
        <taxon>Pseudomonadati</taxon>
        <taxon>Bacteroidota</taxon>
        <taxon>Cytophagia</taxon>
        <taxon>Cytophagales</taxon>
        <taxon>Hymenobacteraceae</taxon>
        <taxon>Hymenobacter</taxon>
    </lineage>
</organism>
<dbReference type="Pfam" id="PF02518">
    <property type="entry name" value="HATPase_c"/>
    <property type="match status" value="1"/>
</dbReference>
<dbReference type="EMBL" id="JADWYK010000013">
    <property type="protein sequence ID" value="MBG8555435.1"/>
    <property type="molecule type" value="Genomic_DNA"/>
</dbReference>
<sequence length="400" mass="45390">MKLDSDEPELPHRLDLRLTQESAEDLYEQAPCGYCSCLPDGTLVKLNQTLLAWLGYAREEVVARRTLQHLLTIGGALHFEMHGMPLLLLQGYVRELSYQLRRKDGTSLPVLLNADLVRDWDGSPLVLRIMLVDITDRRQYELELRRTKNLAEQQREQLAQANTALQTSNEQLRRANVDLDSFIYSASHDLRLPITNIEGLVQLLREQLAEDPGLTRELQPVLAMMQESVERFKRTIEYLSDVTKLQKEHAPPTTDVPLWPVVEDVRQDLEPLIAATGATLEVDVASCPTVPFSTKYLRSVVYNLLSNALKFRHPDRAPRVQIRCRSEAANVVLEVQDNGLGIKEAHHAELFIMFRRLHNHVEGSGIGLFMVKRSVENQGGKVEVRSTPGVGSTFTVYFPR</sequence>
<evidence type="ECO:0000259" key="8">
    <source>
        <dbReference type="PROSITE" id="PS50112"/>
    </source>
</evidence>
<keyword evidence="6" id="KW-0175">Coiled coil</keyword>
<dbReference type="InterPro" id="IPR000014">
    <property type="entry name" value="PAS"/>
</dbReference>
<dbReference type="CDD" id="cd00130">
    <property type="entry name" value="PAS"/>
    <property type="match status" value="1"/>
</dbReference>
<dbReference type="Pfam" id="PF00512">
    <property type="entry name" value="HisKA"/>
    <property type="match status" value="1"/>
</dbReference>
<comment type="caution">
    <text evidence="10">The sequence shown here is derived from an EMBL/GenBank/DDBJ whole genome shotgun (WGS) entry which is preliminary data.</text>
</comment>
<name>A0ABS0L684_9BACT</name>
<evidence type="ECO:0000313" key="11">
    <source>
        <dbReference type="Proteomes" id="UP000601099"/>
    </source>
</evidence>
<dbReference type="InterPro" id="IPR052162">
    <property type="entry name" value="Sensor_kinase/Photoreceptor"/>
</dbReference>
<dbReference type="SUPFAM" id="SSF55874">
    <property type="entry name" value="ATPase domain of HSP90 chaperone/DNA topoisomerase II/histidine kinase"/>
    <property type="match status" value="1"/>
</dbReference>
<dbReference type="PRINTS" id="PR00344">
    <property type="entry name" value="BCTRLSENSOR"/>
</dbReference>
<keyword evidence="5 10" id="KW-0418">Kinase</keyword>
<dbReference type="Gene3D" id="3.30.565.10">
    <property type="entry name" value="Histidine kinase-like ATPase, C-terminal domain"/>
    <property type="match status" value="1"/>
</dbReference>
<dbReference type="Proteomes" id="UP000601099">
    <property type="component" value="Unassembled WGS sequence"/>
</dbReference>
<dbReference type="SMART" id="SM00086">
    <property type="entry name" value="PAC"/>
    <property type="match status" value="1"/>
</dbReference>
<dbReference type="PROSITE" id="PS50109">
    <property type="entry name" value="HIS_KIN"/>
    <property type="match status" value="1"/>
</dbReference>
<evidence type="ECO:0000256" key="2">
    <source>
        <dbReference type="ARBA" id="ARBA00012438"/>
    </source>
</evidence>
<dbReference type="PANTHER" id="PTHR43304:SF1">
    <property type="entry name" value="PAC DOMAIN-CONTAINING PROTEIN"/>
    <property type="match status" value="1"/>
</dbReference>
<dbReference type="Gene3D" id="3.30.450.20">
    <property type="entry name" value="PAS domain"/>
    <property type="match status" value="1"/>
</dbReference>
<dbReference type="PANTHER" id="PTHR43304">
    <property type="entry name" value="PHYTOCHROME-LIKE PROTEIN CPH1"/>
    <property type="match status" value="1"/>
</dbReference>
<proteinExistence type="predicted"/>
<dbReference type="SMART" id="SM00387">
    <property type="entry name" value="HATPase_c"/>
    <property type="match status" value="1"/>
</dbReference>
<dbReference type="InterPro" id="IPR036890">
    <property type="entry name" value="HATPase_C_sf"/>
</dbReference>
<evidence type="ECO:0000313" key="10">
    <source>
        <dbReference type="EMBL" id="MBG8555435.1"/>
    </source>
</evidence>
<dbReference type="InterPro" id="IPR003661">
    <property type="entry name" value="HisK_dim/P_dom"/>
</dbReference>
<dbReference type="CDD" id="cd00082">
    <property type="entry name" value="HisKA"/>
    <property type="match status" value="1"/>
</dbReference>
<dbReference type="RefSeq" id="WP_196956456.1">
    <property type="nucleotide sequence ID" value="NZ_JADWYK010000013.1"/>
</dbReference>
<dbReference type="SUPFAM" id="SSF47384">
    <property type="entry name" value="Homodimeric domain of signal transducing histidine kinase"/>
    <property type="match status" value="1"/>
</dbReference>
<dbReference type="NCBIfam" id="TIGR00229">
    <property type="entry name" value="sensory_box"/>
    <property type="match status" value="1"/>
</dbReference>
<dbReference type="Pfam" id="PF13426">
    <property type="entry name" value="PAS_9"/>
    <property type="match status" value="1"/>
</dbReference>
<keyword evidence="11" id="KW-1185">Reference proteome</keyword>
<protein>
    <recommendedName>
        <fullName evidence="2">histidine kinase</fullName>
        <ecNumber evidence="2">2.7.13.3</ecNumber>
    </recommendedName>
</protein>
<dbReference type="InterPro" id="IPR036097">
    <property type="entry name" value="HisK_dim/P_sf"/>
</dbReference>
<feature type="domain" description="PAC" evidence="9">
    <location>
        <begin position="94"/>
        <end position="146"/>
    </location>
</feature>
<dbReference type="Gene3D" id="1.10.287.130">
    <property type="match status" value="1"/>
</dbReference>
<dbReference type="InterPro" id="IPR003594">
    <property type="entry name" value="HATPase_dom"/>
</dbReference>
<feature type="domain" description="PAS" evidence="8">
    <location>
        <begin position="40"/>
        <end position="71"/>
    </location>
</feature>
<dbReference type="InterPro" id="IPR005467">
    <property type="entry name" value="His_kinase_dom"/>
</dbReference>
<dbReference type="SMART" id="SM00388">
    <property type="entry name" value="HisKA"/>
    <property type="match status" value="1"/>
</dbReference>
<dbReference type="PROSITE" id="PS50112">
    <property type="entry name" value="PAS"/>
    <property type="match status" value="1"/>
</dbReference>
<dbReference type="InterPro" id="IPR000700">
    <property type="entry name" value="PAS-assoc_C"/>
</dbReference>
<dbReference type="InterPro" id="IPR004358">
    <property type="entry name" value="Sig_transdc_His_kin-like_C"/>
</dbReference>
<evidence type="ECO:0000259" key="7">
    <source>
        <dbReference type="PROSITE" id="PS50109"/>
    </source>
</evidence>
<feature type="domain" description="Histidine kinase" evidence="7">
    <location>
        <begin position="185"/>
        <end position="400"/>
    </location>
</feature>
<comment type="catalytic activity">
    <reaction evidence="1">
        <text>ATP + protein L-histidine = ADP + protein N-phospho-L-histidine.</text>
        <dbReference type="EC" id="2.7.13.3"/>
    </reaction>
</comment>
<dbReference type="PROSITE" id="PS50113">
    <property type="entry name" value="PAC"/>
    <property type="match status" value="1"/>
</dbReference>
<evidence type="ECO:0000256" key="4">
    <source>
        <dbReference type="ARBA" id="ARBA00022679"/>
    </source>
</evidence>
<keyword evidence="3" id="KW-0597">Phosphoprotein</keyword>
<gene>
    <name evidence="10" type="ORF">I5L79_17935</name>
</gene>
<dbReference type="InterPro" id="IPR035965">
    <property type="entry name" value="PAS-like_dom_sf"/>
</dbReference>
<evidence type="ECO:0000256" key="5">
    <source>
        <dbReference type="ARBA" id="ARBA00022777"/>
    </source>
</evidence>